<gene>
    <name evidence="7" type="ORF">Vbra_14690</name>
</gene>
<dbReference type="PROSITE" id="PS50102">
    <property type="entry name" value="RRM"/>
    <property type="match status" value="2"/>
</dbReference>
<dbReference type="AlphaFoldDB" id="A0A0G4F8X3"/>
<dbReference type="OrthoDB" id="410044at2759"/>
<sequence length="660" mass="72621">MISAGKPPRQVFVMPVTELLRRTLKQAVWLLCHPFNSSQARIAFRFRRKSPAASSFACSQLHSSSSSSRCDAAMPDGRGALSDSGSPSPFSPSVLPDDQYGGSFVVVDHTLDISWVRPPPGSPPAVHQHHARQRMELPPLPTQHRTERHASLTYSDPGGSHEVDTADVSAPARAASVPLFTADEQERRDPGGARRQADPTAEPTDDDLAQKKLFIGHIPSGIRNRDLMGVCRRYGTVDSLFYMHDEHGGERGWAFVEYRHADEAHAAITNLDGRQTFRGASQPVEVRYAQSIRRAQFVPTVSEGEAEQPLTQPADEPTGQAGGRQQQMLVLEEQEAEEASPSYPVVYPPPPYGSDVPSELLGQPSAPEGRPPLWIRYETSEGVPYYFNTLSRMSQWDRPADFDAQSPPYVTGDDSTSDRPPSVGSSEAELPMGAHGPLGANLFVFHLPNEWRDYDLFTHFKSFGRVISARVQTDKDSGRSRGYGFVCYDHPDGARAAIKTMNGFSVGGKRLKVTVKKGEEQYLNAAVEAGTTPASLSPSASQAQAQATPPPSYEGGGTQQPFPHPPPAAEQSAPFFPPYPLMEGGYVGPSPQALPPHPFTQHQQQHQHQHQQHQAAPLQTGTPQQHYQRHQQQQQQQHYGHGQPYGQHYGQHYGQYFGQH</sequence>
<feature type="region of interest" description="Disordered" evidence="4">
    <location>
        <begin position="299"/>
        <end position="373"/>
    </location>
</feature>
<dbReference type="Pfam" id="PF00397">
    <property type="entry name" value="WW"/>
    <property type="match status" value="1"/>
</dbReference>
<dbReference type="InterPro" id="IPR036020">
    <property type="entry name" value="WW_dom_sf"/>
</dbReference>
<dbReference type="InterPro" id="IPR052462">
    <property type="entry name" value="SLIRP/GR-RBP-like"/>
</dbReference>
<dbReference type="InterPro" id="IPR035979">
    <property type="entry name" value="RBD_domain_sf"/>
</dbReference>
<dbReference type="GO" id="GO:0003729">
    <property type="term" value="F:mRNA binding"/>
    <property type="evidence" value="ECO:0007669"/>
    <property type="project" value="UniProtKB-ARBA"/>
</dbReference>
<dbReference type="InterPro" id="IPR000504">
    <property type="entry name" value="RRM_dom"/>
</dbReference>
<feature type="domain" description="RRM" evidence="6">
    <location>
        <begin position="440"/>
        <end position="518"/>
    </location>
</feature>
<keyword evidence="8" id="KW-1185">Reference proteome</keyword>
<dbReference type="SUPFAM" id="SSF51045">
    <property type="entry name" value="WW domain"/>
    <property type="match status" value="1"/>
</dbReference>
<evidence type="ECO:0000256" key="1">
    <source>
        <dbReference type="ARBA" id="ARBA00022737"/>
    </source>
</evidence>
<dbReference type="EMBL" id="CDMY01000385">
    <property type="protein sequence ID" value="CEM08652.1"/>
    <property type="molecule type" value="Genomic_DNA"/>
</dbReference>
<dbReference type="PROSITE" id="PS01159">
    <property type="entry name" value="WW_DOMAIN_1"/>
    <property type="match status" value="1"/>
</dbReference>
<dbReference type="GO" id="GO:0010629">
    <property type="term" value="P:negative regulation of gene expression"/>
    <property type="evidence" value="ECO:0007669"/>
    <property type="project" value="UniProtKB-ARBA"/>
</dbReference>
<proteinExistence type="predicted"/>
<dbReference type="CDD" id="cd00201">
    <property type="entry name" value="WW"/>
    <property type="match status" value="1"/>
</dbReference>
<dbReference type="PANTHER" id="PTHR48027">
    <property type="entry name" value="HETEROGENEOUS NUCLEAR RIBONUCLEOPROTEIN 87F-RELATED"/>
    <property type="match status" value="1"/>
</dbReference>
<dbReference type="GO" id="GO:0005737">
    <property type="term" value="C:cytoplasm"/>
    <property type="evidence" value="ECO:0007669"/>
    <property type="project" value="UniProtKB-ARBA"/>
</dbReference>
<feature type="domain" description="RRM" evidence="6">
    <location>
        <begin position="211"/>
        <end position="291"/>
    </location>
</feature>
<dbReference type="GO" id="GO:0009967">
    <property type="term" value="P:positive regulation of signal transduction"/>
    <property type="evidence" value="ECO:0007669"/>
    <property type="project" value="UniProtKB-ARBA"/>
</dbReference>
<evidence type="ECO:0000256" key="3">
    <source>
        <dbReference type="PROSITE-ProRule" id="PRU00176"/>
    </source>
</evidence>
<evidence type="ECO:0000256" key="4">
    <source>
        <dbReference type="SAM" id="MobiDB-lite"/>
    </source>
</evidence>
<keyword evidence="1" id="KW-0677">Repeat</keyword>
<feature type="region of interest" description="Disordered" evidence="4">
    <location>
        <begin position="399"/>
        <end position="429"/>
    </location>
</feature>
<dbReference type="Pfam" id="PF00076">
    <property type="entry name" value="RRM_1"/>
    <property type="match status" value="2"/>
</dbReference>
<feature type="region of interest" description="Disordered" evidence="4">
    <location>
        <begin position="62"/>
        <end position="95"/>
    </location>
</feature>
<dbReference type="SMART" id="SM00360">
    <property type="entry name" value="RRM"/>
    <property type="match status" value="2"/>
</dbReference>
<dbReference type="PROSITE" id="PS50020">
    <property type="entry name" value="WW_DOMAIN_2"/>
    <property type="match status" value="1"/>
</dbReference>
<dbReference type="Gene3D" id="3.30.70.330">
    <property type="match status" value="2"/>
</dbReference>
<feature type="compositionally biased region" description="Low complexity" evidence="4">
    <location>
        <begin position="624"/>
        <end position="650"/>
    </location>
</feature>
<accession>A0A0G4F8X3</accession>
<dbReference type="CDD" id="cd12362">
    <property type="entry name" value="RRM3_CELF1-6"/>
    <property type="match status" value="1"/>
</dbReference>
<evidence type="ECO:0000259" key="6">
    <source>
        <dbReference type="PROSITE" id="PS50102"/>
    </source>
</evidence>
<evidence type="ECO:0000256" key="2">
    <source>
        <dbReference type="ARBA" id="ARBA00022884"/>
    </source>
</evidence>
<dbReference type="InParanoid" id="A0A0G4F8X3"/>
<feature type="compositionally biased region" description="Low complexity" evidence="4">
    <location>
        <begin position="82"/>
        <end position="95"/>
    </location>
</feature>
<dbReference type="Gene3D" id="2.20.70.10">
    <property type="match status" value="1"/>
</dbReference>
<dbReference type="FunFam" id="3.30.70.330:FF:000383">
    <property type="entry name" value="Sex lethal, isoform D"/>
    <property type="match status" value="1"/>
</dbReference>
<feature type="region of interest" description="Disordered" evidence="4">
    <location>
        <begin position="138"/>
        <end position="210"/>
    </location>
</feature>
<dbReference type="SUPFAM" id="SSF54928">
    <property type="entry name" value="RNA-binding domain, RBD"/>
    <property type="match status" value="1"/>
</dbReference>
<feature type="compositionally biased region" description="Basic and acidic residues" evidence="4">
    <location>
        <begin position="184"/>
        <end position="197"/>
    </location>
</feature>
<dbReference type="VEuPathDB" id="CryptoDB:Vbra_14690"/>
<name>A0A0G4F8X3_VITBC</name>
<organism evidence="7 8">
    <name type="scientific">Vitrella brassicaformis (strain CCMP3155)</name>
    <dbReference type="NCBI Taxonomy" id="1169540"/>
    <lineage>
        <taxon>Eukaryota</taxon>
        <taxon>Sar</taxon>
        <taxon>Alveolata</taxon>
        <taxon>Colpodellida</taxon>
        <taxon>Vitrellaceae</taxon>
        <taxon>Vitrella</taxon>
    </lineage>
</organism>
<feature type="compositionally biased region" description="Low complexity" evidence="4">
    <location>
        <begin position="532"/>
        <end position="547"/>
    </location>
</feature>
<protein>
    <submittedName>
        <fullName evidence="7">Uncharacterized protein</fullName>
    </submittedName>
</protein>
<evidence type="ECO:0000259" key="5">
    <source>
        <dbReference type="PROSITE" id="PS50020"/>
    </source>
</evidence>
<feature type="region of interest" description="Disordered" evidence="4">
    <location>
        <begin position="532"/>
        <end position="650"/>
    </location>
</feature>
<dbReference type="InterPro" id="IPR001202">
    <property type="entry name" value="WW_dom"/>
</dbReference>
<dbReference type="Proteomes" id="UP000041254">
    <property type="component" value="Unassembled WGS sequence"/>
</dbReference>
<dbReference type="InterPro" id="IPR012677">
    <property type="entry name" value="Nucleotide-bd_a/b_plait_sf"/>
</dbReference>
<evidence type="ECO:0000313" key="7">
    <source>
        <dbReference type="EMBL" id="CEM08652.1"/>
    </source>
</evidence>
<evidence type="ECO:0000313" key="8">
    <source>
        <dbReference type="Proteomes" id="UP000041254"/>
    </source>
</evidence>
<dbReference type="STRING" id="1169540.A0A0G4F8X3"/>
<dbReference type="SMART" id="SM00456">
    <property type="entry name" value="WW"/>
    <property type="match status" value="1"/>
</dbReference>
<reference evidence="7 8" key="1">
    <citation type="submission" date="2014-11" db="EMBL/GenBank/DDBJ databases">
        <authorList>
            <person name="Zhu J."/>
            <person name="Qi W."/>
            <person name="Song R."/>
        </authorList>
    </citation>
    <scope>NUCLEOTIDE SEQUENCE [LARGE SCALE GENOMIC DNA]</scope>
</reference>
<feature type="domain" description="WW" evidence="5">
    <location>
        <begin position="368"/>
        <end position="401"/>
    </location>
</feature>
<keyword evidence="2 3" id="KW-0694">RNA-binding</keyword>